<dbReference type="InterPro" id="IPR006620">
    <property type="entry name" value="Pro_4_hyd_alph"/>
</dbReference>
<proteinExistence type="inferred from homology"/>
<dbReference type="GO" id="GO:0005506">
    <property type="term" value="F:iron ion binding"/>
    <property type="evidence" value="ECO:0007669"/>
    <property type="project" value="InterPro"/>
</dbReference>
<dbReference type="SMART" id="SM00702">
    <property type="entry name" value="P4Hc"/>
    <property type="match status" value="1"/>
</dbReference>
<feature type="region of interest" description="Disordered" evidence="10">
    <location>
        <begin position="382"/>
        <end position="401"/>
    </location>
</feature>
<protein>
    <recommendedName>
        <fullName evidence="8">uS12 prolyl 3-hydroxylase</fullName>
    </recommendedName>
</protein>
<dbReference type="InterPro" id="IPR039558">
    <property type="entry name" value="TPA1/OFD1_N"/>
</dbReference>
<keyword evidence="3" id="KW-0479">Metal-binding</keyword>
<comment type="cofactor">
    <cofactor evidence="1">
        <name>L-ascorbate</name>
        <dbReference type="ChEBI" id="CHEBI:38290"/>
    </cofactor>
</comment>
<dbReference type="GO" id="GO:0031418">
    <property type="term" value="F:L-ascorbic acid binding"/>
    <property type="evidence" value="ECO:0007669"/>
    <property type="project" value="UniProtKB-KW"/>
</dbReference>
<sequence>MSSPSRDNEEPSSSTTTMETDLAASGDAAVARPPAKRRISSTVIEISDTDSDDSDVCAVNSYQASADEVKRIRGEDYSSSSSSSEYSSDSETSWEDDSIVVDYKNNAKPLKAQLNPRANRMDNPLFNPKIKSQELLDRLQTHWKQLKDLDTPEVKLTCEPFRVCLLHDFLANPEMINNIVDDMNTLDWSRKKMDLYEFHQTADLASLTWQRSIRGIYELLKTEVMSWVAAATGLRLESVSASCSLYGPGDHLLVHDDLLADRRVAFILYLAPWAPPRPPTVDHRPLENGSGDHAAGRSAECGGWAPDTGGAAEWGGWAPDMGGALQLLARDAAGRPQRVVRSITPRNNTLAFFKVGADSFHQVEEVLSLELPRLSINGWFHGPAPEPELDAEPQDRDDTDTTLELQRPHNDIVVLSQWVTAQYLSPRVRLQVQAQMERHSEVSLQDLLQPGTLADLMRALGDPELPWELAGPADRCHYMRVPGSWAAGAPGATAWVPGEAPGSPGAGPVRAALGLLGSAAFVRMLADCTDLALTGWRGLELQRWAPGDYALLPPRAEYRAPRLEARLMLLPARAPGGAGGTRVYVAPEDAGDEAEAEAGEGGEADGALVSVEPTHNALSLVYCDAGAAAFTKYLTRLAPAPEPFYVFTCTYVE</sequence>
<dbReference type="InterPro" id="IPR019601">
    <property type="entry name" value="Oxoglutarate/Fe-dep_Oase_C"/>
</dbReference>
<evidence type="ECO:0000256" key="1">
    <source>
        <dbReference type="ARBA" id="ARBA00001961"/>
    </source>
</evidence>
<dbReference type="PANTHER" id="PTHR12117">
    <property type="entry name" value="HISTONE ACETYLTRANSFERASE COMPLEX"/>
    <property type="match status" value="1"/>
</dbReference>
<dbReference type="Gene3D" id="2.60.120.620">
    <property type="entry name" value="q2cbj1_9rhob like domain"/>
    <property type="match status" value="2"/>
</dbReference>
<comment type="catalytic activity">
    <reaction evidence="9">
        <text>[ribosomal protein uS12]-L-proline + 2-oxoglutarate + O2 = [ribosomal protein uS12]-(3S)-3-hydroxy-L-proline + succinate + CO2</text>
        <dbReference type="Rhea" id="RHEA:54156"/>
        <dbReference type="Rhea" id="RHEA-COMP:13816"/>
        <dbReference type="Rhea" id="RHEA-COMP:13818"/>
        <dbReference type="ChEBI" id="CHEBI:15379"/>
        <dbReference type="ChEBI" id="CHEBI:16526"/>
        <dbReference type="ChEBI" id="CHEBI:16810"/>
        <dbReference type="ChEBI" id="CHEBI:30031"/>
        <dbReference type="ChEBI" id="CHEBI:50342"/>
        <dbReference type="ChEBI" id="CHEBI:85428"/>
    </reaction>
</comment>
<evidence type="ECO:0000256" key="8">
    <source>
        <dbReference type="ARBA" id="ARBA00029938"/>
    </source>
</evidence>
<evidence type="ECO:0000256" key="4">
    <source>
        <dbReference type="ARBA" id="ARBA00022896"/>
    </source>
</evidence>
<evidence type="ECO:0000256" key="7">
    <source>
        <dbReference type="ARBA" id="ARBA00023004"/>
    </source>
</evidence>
<name>A0A2H1WUM9_SPOFR</name>
<comment type="similarity">
    <text evidence="2">Belongs to the TPA1 family.</text>
</comment>
<keyword evidence="7" id="KW-0408">Iron</keyword>
<dbReference type="PANTHER" id="PTHR12117:SF0">
    <property type="entry name" value="PROLYL 3-HYDROXYLASE OGFOD1"/>
    <property type="match status" value="1"/>
</dbReference>
<dbReference type="PROSITE" id="PS51471">
    <property type="entry name" value="FE2OG_OXY"/>
    <property type="match status" value="1"/>
</dbReference>
<organism evidence="11">
    <name type="scientific">Spodoptera frugiperda</name>
    <name type="common">Fall armyworm</name>
    <dbReference type="NCBI Taxonomy" id="7108"/>
    <lineage>
        <taxon>Eukaryota</taxon>
        <taxon>Metazoa</taxon>
        <taxon>Ecdysozoa</taxon>
        <taxon>Arthropoda</taxon>
        <taxon>Hexapoda</taxon>
        <taxon>Insecta</taxon>
        <taxon>Pterygota</taxon>
        <taxon>Neoptera</taxon>
        <taxon>Endopterygota</taxon>
        <taxon>Lepidoptera</taxon>
        <taxon>Glossata</taxon>
        <taxon>Ditrysia</taxon>
        <taxon>Noctuoidea</taxon>
        <taxon>Noctuidae</taxon>
        <taxon>Amphipyrinae</taxon>
        <taxon>Spodoptera</taxon>
    </lineage>
</organism>
<gene>
    <name evidence="11" type="ORF">SFRICE_018740</name>
</gene>
<dbReference type="InterPro" id="IPR005123">
    <property type="entry name" value="Oxoglu/Fe-dep_dioxygenase_dom"/>
</dbReference>
<keyword evidence="5" id="KW-0223">Dioxygenase</keyword>
<evidence type="ECO:0000313" key="11">
    <source>
        <dbReference type="EMBL" id="SOQ56676.1"/>
    </source>
</evidence>
<evidence type="ECO:0000256" key="6">
    <source>
        <dbReference type="ARBA" id="ARBA00023002"/>
    </source>
</evidence>
<keyword evidence="4" id="KW-0847">Vitamin C</keyword>
<dbReference type="EMBL" id="ODYU01011129">
    <property type="protein sequence ID" value="SOQ56676.1"/>
    <property type="molecule type" value="Genomic_DNA"/>
</dbReference>
<evidence type="ECO:0000256" key="5">
    <source>
        <dbReference type="ARBA" id="ARBA00022964"/>
    </source>
</evidence>
<evidence type="ECO:0000256" key="10">
    <source>
        <dbReference type="SAM" id="MobiDB-lite"/>
    </source>
</evidence>
<evidence type="ECO:0000256" key="9">
    <source>
        <dbReference type="ARBA" id="ARBA00047444"/>
    </source>
</evidence>
<accession>A0A2H1WUM9</accession>
<feature type="region of interest" description="Disordered" evidence="10">
    <location>
        <begin position="1"/>
        <end position="56"/>
    </location>
</feature>
<dbReference type="InterPro" id="IPR051842">
    <property type="entry name" value="uS12_prolyl_hydroxylase"/>
</dbReference>
<dbReference type="GO" id="GO:0031543">
    <property type="term" value="F:peptidyl-proline dioxygenase activity"/>
    <property type="evidence" value="ECO:0007669"/>
    <property type="project" value="TreeGrafter"/>
</dbReference>
<dbReference type="GO" id="GO:0006449">
    <property type="term" value="P:regulation of translational termination"/>
    <property type="evidence" value="ECO:0007669"/>
    <property type="project" value="TreeGrafter"/>
</dbReference>
<dbReference type="Pfam" id="PF13661">
    <property type="entry name" value="2OG-FeII_Oxy_4"/>
    <property type="match status" value="1"/>
</dbReference>
<reference evidence="11" key="1">
    <citation type="submission" date="2016-07" db="EMBL/GenBank/DDBJ databases">
        <authorList>
            <person name="Bretaudeau A."/>
        </authorList>
    </citation>
    <scope>NUCLEOTIDE SEQUENCE</scope>
    <source>
        <strain evidence="11">Rice</strain>
        <tissue evidence="11">Whole body</tissue>
    </source>
</reference>
<dbReference type="AlphaFoldDB" id="A0A2H1WUM9"/>
<dbReference type="Pfam" id="PF10637">
    <property type="entry name" value="Ofd1_CTDD"/>
    <property type="match status" value="1"/>
</dbReference>
<feature type="compositionally biased region" description="Acidic residues" evidence="10">
    <location>
        <begin position="387"/>
        <end position="401"/>
    </location>
</feature>
<dbReference type="GO" id="GO:0005737">
    <property type="term" value="C:cytoplasm"/>
    <property type="evidence" value="ECO:0007669"/>
    <property type="project" value="TreeGrafter"/>
</dbReference>
<evidence type="ECO:0000256" key="3">
    <source>
        <dbReference type="ARBA" id="ARBA00022723"/>
    </source>
</evidence>
<keyword evidence="6" id="KW-0560">Oxidoreductase</keyword>
<evidence type="ECO:0000256" key="2">
    <source>
        <dbReference type="ARBA" id="ARBA00007443"/>
    </source>
</evidence>